<comment type="caution">
    <text evidence="1">The sequence shown here is derived from an EMBL/GenBank/DDBJ whole genome shotgun (WGS) entry which is preliminary data.</text>
</comment>
<keyword evidence="2" id="KW-1185">Reference proteome</keyword>
<dbReference type="AlphaFoldDB" id="A0A8X6L9G6"/>
<proteinExistence type="predicted"/>
<accession>A0A8X6L9G6</accession>
<organism evidence="1 2">
    <name type="scientific">Trichonephila clavata</name>
    <name type="common">Joro spider</name>
    <name type="synonym">Nephila clavata</name>
    <dbReference type="NCBI Taxonomy" id="2740835"/>
    <lineage>
        <taxon>Eukaryota</taxon>
        <taxon>Metazoa</taxon>
        <taxon>Ecdysozoa</taxon>
        <taxon>Arthropoda</taxon>
        <taxon>Chelicerata</taxon>
        <taxon>Arachnida</taxon>
        <taxon>Araneae</taxon>
        <taxon>Araneomorphae</taxon>
        <taxon>Entelegynae</taxon>
        <taxon>Araneoidea</taxon>
        <taxon>Nephilidae</taxon>
        <taxon>Trichonephila</taxon>
    </lineage>
</organism>
<dbReference type="Proteomes" id="UP000887116">
    <property type="component" value="Unassembled WGS sequence"/>
</dbReference>
<sequence>MQSSELSSSLFTELTLSSDQVMAAGWSTLSSPDTKPSSLPSWGCLSTSRYSPNAWIFNETSVTQRPCCLAVIRASRNHRDIRSTHPPHIRFPFLLKPRDLVNYSLTLMEEASPSDKITPWC</sequence>
<evidence type="ECO:0000313" key="1">
    <source>
        <dbReference type="EMBL" id="GFR02606.1"/>
    </source>
</evidence>
<name>A0A8X6L9G6_TRICU</name>
<dbReference type="EMBL" id="BMAO01025433">
    <property type="protein sequence ID" value="GFR02606.1"/>
    <property type="molecule type" value="Genomic_DNA"/>
</dbReference>
<protein>
    <submittedName>
        <fullName evidence="1">Uncharacterized protein</fullName>
    </submittedName>
</protein>
<dbReference type="OrthoDB" id="10340838at2759"/>
<evidence type="ECO:0000313" key="2">
    <source>
        <dbReference type="Proteomes" id="UP000887116"/>
    </source>
</evidence>
<gene>
    <name evidence="1" type="ORF">TNCT_136641</name>
</gene>
<reference evidence="1" key="1">
    <citation type="submission" date="2020-07" db="EMBL/GenBank/DDBJ databases">
        <title>Multicomponent nature underlies the extraordinary mechanical properties of spider dragline silk.</title>
        <authorList>
            <person name="Kono N."/>
            <person name="Nakamura H."/>
            <person name="Mori M."/>
            <person name="Yoshida Y."/>
            <person name="Ohtoshi R."/>
            <person name="Malay A.D."/>
            <person name="Moran D.A.P."/>
            <person name="Tomita M."/>
            <person name="Numata K."/>
            <person name="Arakawa K."/>
        </authorList>
    </citation>
    <scope>NUCLEOTIDE SEQUENCE</scope>
</reference>